<keyword evidence="3" id="KW-0597">Phosphoprotein</keyword>
<sequence length="410" mass="44716">MERTGQLIGRRQRWFLDVALAVAFTVVAVLFGREPEPGSQWQPQDALGIAITCLVNAPLAARRRLPLVVFALSSSAWALFITLDYWPVVNSMGPFLALYTVASLRPLRPAVVCAVVMGAVWVYAGWRAGQPTPAVFAQAVVFPTVGCRFGVAARVSAHRADRLAELAEQLRREQQDRMRRAVAEEQRRIARELHDVVAHHMSVINVQGGLASYVFDSAPETARSAIRTINETSHEVLGELRRMLTLLRTDADTGGPHADPRHADGDAPESTPYTPMPGVSRLGEMAERITAAGVPVDLHIRGAPRPLTPGIELCAYRVVQEALTNVLKHARPANATVVVSYDPRELTITVTDGGRPHRSLPDNVPPSSGHGLIGMRERARLYGGTLDVGRRAEGGFRVRLVLPAWLYAAS</sequence>
<gene>
    <name evidence="14" type="ORF">MQN93_17995</name>
</gene>
<evidence type="ECO:0000256" key="10">
    <source>
        <dbReference type="SAM" id="Phobius"/>
    </source>
</evidence>
<dbReference type="Pfam" id="PF02518">
    <property type="entry name" value="HATPase_c"/>
    <property type="match status" value="1"/>
</dbReference>
<dbReference type="Pfam" id="PF23539">
    <property type="entry name" value="DUF7134"/>
    <property type="match status" value="1"/>
</dbReference>
<dbReference type="RefSeq" id="WP_242710273.1">
    <property type="nucleotide sequence ID" value="NZ_JALDAX010000006.1"/>
</dbReference>
<dbReference type="EC" id="2.7.13.3" evidence="2"/>
<comment type="catalytic activity">
    <reaction evidence="1">
        <text>ATP + protein L-histidine = ADP + protein N-phospho-L-histidine.</text>
        <dbReference type="EC" id="2.7.13.3"/>
    </reaction>
</comment>
<feature type="region of interest" description="Disordered" evidence="9">
    <location>
        <begin position="250"/>
        <end position="273"/>
    </location>
</feature>
<dbReference type="Pfam" id="PF07730">
    <property type="entry name" value="HisKA_3"/>
    <property type="match status" value="1"/>
</dbReference>
<keyword evidence="15" id="KW-1185">Reference proteome</keyword>
<dbReference type="PANTHER" id="PTHR24421:SF10">
    <property type="entry name" value="NITRATE_NITRITE SENSOR PROTEIN NARQ"/>
    <property type="match status" value="1"/>
</dbReference>
<dbReference type="EMBL" id="JALDAX010000006">
    <property type="protein sequence ID" value="MCI3241613.1"/>
    <property type="molecule type" value="Genomic_DNA"/>
</dbReference>
<dbReference type="InterPro" id="IPR003594">
    <property type="entry name" value="HATPase_dom"/>
</dbReference>
<evidence type="ECO:0000256" key="5">
    <source>
        <dbReference type="ARBA" id="ARBA00022741"/>
    </source>
</evidence>
<evidence type="ECO:0000256" key="9">
    <source>
        <dbReference type="SAM" id="MobiDB-lite"/>
    </source>
</evidence>
<dbReference type="GO" id="GO:0016301">
    <property type="term" value="F:kinase activity"/>
    <property type="evidence" value="ECO:0007669"/>
    <property type="project" value="UniProtKB-KW"/>
</dbReference>
<comment type="caution">
    <text evidence="14">The sequence shown here is derived from an EMBL/GenBank/DDBJ whole genome shotgun (WGS) entry which is preliminary data.</text>
</comment>
<evidence type="ECO:0000256" key="4">
    <source>
        <dbReference type="ARBA" id="ARBA00022679"/>
    </source>
</evidence>
<evidence type="ECO:0000256" key="2">
    <source>
        <dbReference type="ARBA" id="ARBA00012438"/>
    </source>
</evidence>
<feature type="domain" description="DUF7134" evidence="13">
    <location>
        <begin position="10"/>
        <end position="147"/>
    </location>
</feature>
<feature type="region of interest" description="Disordered" evidence="9">
    <location>
        <begin position="351"/>
        <end position="371"/>
    </location>
</feature>
<evidence type="ECO:0000256" key="7">
    <source>
        <dbReference type="ARBA" id="ARBA00022840"/>
    </source>
</evidence>
<reference evidence="14" key="1">
    <citation type="submission" date="2022-03" db="EMBL/GenBank/DDBJ databases">
        <title>Streptomyces 7R015 and 7R016 isolated from Barleria lupulina in Thailand.</title>
        <authorList>
            <person name="Kanchanasin P."/>
            <person name="Phongsopitanun W."/>
            <person name="Tanasupawat S."/>
        </authorList>
    </citation>
    <scope>NUCLEOTIDE SEQUENCE</scope>
    <source>
        <strain evidence="14">7R016</strain>
    </source>
</reference>
<organism evidence="14 15">
    <name type="scientific">Streptomyces spinosisporus</name>
    <dbReference type="NCBI Taxonomy" id="2927582"/>
    <lineage>
        <taxon>Bacteria</taxon>
        <taxon>Bacillati</taxon>
        <taxon>Actinomycetota</taxon>
        <taxon>Actinomycetes</taxon>
        <taxon>Kitasatosporales</taxon>
        <taxon>Streptomycetaceae</taxon>
        <taxon>Streptomyces</taxon>
    </lineage>
</organism>
<dbReference type="Proteomes" id="UP001165270">
    <property type="component" value="Unassembled WGS sequence"/>
</dbReference>
<evidence type="ECO:0000256" key="3">
    <source>
        <dbReference type="ARBA" id="ARBA00022553"/>
    </source>
</evidence>
<proteinExistence type="predicted"/>
<dbReference type="InterPro" id="IPR011712">
    <property type="entry name" value="Sig_transdc_His_kin_sub3_dim/P"/>
</dbReference>
<dbReference type="Gene3D" id="3.30.565.10">
    <property type="entry name" value="Histidine kinase-like ATPase, C-terminal domain"/>
    <property type="match status" value="1"/>
</dbReference>
<evidence type="ECO:0000259" key="11">
    <source>
        <dbReference type="Pfam" id="PF02518"/>
    </source>
</evidence>
<name>A0ABS9XHR3_9ACTN</name>
<feature type="transmembrane region" description="Helical" evidence="10">
    <location>
        <begin position="44"/>
        <end position="61"/>
    </location>
</feature>
<keyword evidence="8" id="KW-0902">Two-component regulatory system</keyword>
<evidence type="ECO:0000256" key="1">
    <source>
        <dbReference type="ARBA" id="ARBA00000085"/>
    </source>
</evidence>
<keyword evidence="10" id="KW-0812">Transmembrane</keyword>
<feature type="transmembrane region" description="Helical" evidence="10">
    <location>
        <begin position="68"/>
        <end position="87"/>
    </location>
</feature>
<dbReference type="InterPro" id="IPR055558">
    <property type="entry name" value="DUF7134"/>
</dbReference>
<evidence type="ECO:0000313" key="14">
    <source>
        <dbReference type="EMBL" id="MCI3241613.1"/>
    </source>
</evidence>
<keyword evidence="6 14" id="KW-0418">Kinase</keyword>
<feature type="domain" description="Histidine kinase/HSP90-like ATPase" evidence="11">
    <location>
        <begin position="315"/>
        <end position="404"/>
    </location>
</feature>
<dbReference type="Gene3D" id="1.20.5.1930">
    <property type="match status" value="1"/>
</dbReference>
<dbReference type="PANTHER" id="PTHR24421">
    <property type="entry name" value="NITRATE/NITRITE SENSOR PROTEIN NARX-RELATED"/>
    <property type="match status" value="1"/>
</dbReference>
<accession>A0ABS9XHR3</accession>
<feature type="domain" description="Signal transduction histidine kinase subgroup 3 dimerisation and phosphoacceptor" evidence="12">
    <location>
        <begin position="185"/>
        <end position="251"/>
    </location>
</feature>
<evidence type="ECO:0000313" key="15">
    <source>
        <dbReference type="Proteomes" id="UP001165270"/>
    </source>
</evidence>
<evidence type="ECO:0000259" key="12">
    <source>
        <dbReference type="Pfam" id="PF07730"/>
    </source>
</evidence>
<dbReference type="InterPro" id="IPR050482">
    <property type="entry name" value="Sensor_HK_TwoCompSys"/>
</dbReference>
<dbReference type="CDD" id="cd16917">
    <property type="entry name" value="HATPase_UhpB-NarQ-NarX-like"/>
    <property type="match status" value="1"/>
</dbReference>
<feature type="transmembrane region" description="Helical" evidence="10">
    <location>
        <begin position="107"/>
        <end position="126"/>
    </location>
</feature>
<evidence type="ECO:0000259" key="13">
    <source>
        <dbReference type="Pfam" id="PF23539"/>
    </source>
</evidence>
<protein>
    <recommendedName>
        <fullName evidence="2">histidine kinase</fullName>
        <ecNumber evidence="2">2.7.13.3</ecNumber>
    </recommendedName>
</protein>
<evidence type="ECO:0000256" key="6">
    <source>
        <dbReference type="ARBA" id="ARBA00022777"/>
    </source>
</evidence>
<feature type="transmembrane region" description="Helical" evidence="10">
    <location>
        <begin position="14"/>
        <end position="32"/>
    </location>
</feature>
<keyword evidence="7" id="KW-0067">ATP-binding</keyword>
<keyword evidence="4" id="KW-0808">Transferase</keyword>
<evidence type="ECO:0000256" key="8">
    <source>
        <dbReference type="ARBA" id="ARBA00023012"/>
    </source>
</evidence>
<keyword evidence="10" id="KW-1133">Transmembrane helix</keyword>
<dbReference type="InterPro" id="IPR036890">
    <property type="entry name" value="HATPase_C_sf"/>
</dbReference>
<keyword evidence="10" id="KW-0472">Membrane</keyword>
<keyword evidence="5" id="KW-0547">Nucleotide-binding</keyword>
<dbReference type="SUPFAM" id="SSF55874">
    <property type="entry name" value="ATPase domain of HSP90 chaperone/DNA topoisomerase II/histidine kinase"/>
    <property type="match status" value="1"/>
</dbReference>